<dbReference type="EMBL" id="AWWV01010891">
    <property type="protein sequence ID" value="OMO76265.1"/>
    <property type="molecule type" value="Genomic_DNA"/>
</dbReference>
<dbReference type="SUPFAM" id="SSF53474">
    <property type="entry name" value="alpha/beta-Hydrolases"/>
    <property type="match status" value="1"/>
</dbReference>
<dbReference type="GO" id="GO:0016042">
    <property type="term" value="P:lipid catabolic process"/>
    <property type="evidence" value="ECO:0007669"/>
    <property type="project" value="UniProtKB-UniRule"/>
</dbReference>
<dbReference type="GO" id="GO:0008970">
    <property type="term" value="F:phospholipase A1 activity"/>
    <property type="evidence" value="ECO:0007669"/>
    <property type="project" value="UniProtKB-UniRule"/>
</dbReference>
<protein>
    <recommendedName>
        <fullName evidence="5">Phospholipase A1</fullName>
        <ecNumber evidence="5">3.1.1.-</ecNumber>
    </recommendedName>
</protein>
<keyword evidence="2 5" id="KW-0378">Hydrolase</keyword>
<dbReference type="STRING" id="210143.A0A1R3I0Z5"/>
<dbReference type="PANTHER" id="PTHR31828:SF20">
    <property type="entry name" value="PHOSPHOLIPASE A1"/>
    <property type="match status" value="1"/>
</dbReference>
<evidence type="ECO:0000256" key="2">
    <source>
        <dbReference type="ARBA" id="ARBA00022801"/>
    </source>
</evidence>
<keyword evidence="3 5" id="KW-0442">Lipid degradation</keyword>
<dbReference type="EC" id="3.1.1.-" evidence="5"/>
<evidence type="ECO:0000256" key="1">
    <source>
        <dbReference type="ARBA" id="ARBA00010701"/>
    </source>
</evidence>
<dbReference type="Pfam" id="PF01764">
    <property type="entry name" value="Lipase_3"/>
    <property type="match status" value="1"/>
</dbReference>
<dbReference type="Gene3D" id="3.40.50.1820">
    <property type="entry name" value="alpha/beta hydrolase"/>
    <property type="match status" value="1"/>
</dbReference>
<evidence type="ECO:0000313" key="7">
    <source>
        <dbReference type="EMBL" id="OMO76265.1"/>
    </source>
</evidence>
<comment type="similarity">
    <text evidence="1 5">Belongs to the AB hydrolase superfamily. Lipase family.</text>
</comment>
<sequence length="427" mass="48178">MANSIASRWRELSGEKNWNGLLHPLDADLRRYIIHYGERTGTVGDLFNGENCMSPKEEFFSAACLEKGNIFKYEVTHYLYAGSNIVEPAWFGYVAVTTDEGKAVLGRRDILIVWRGTSSSSEWLNNALIIPICATDLFGKGTKAKVHPGFLTLYTGSRPNSAYNKTSAREQVLVAVRELLTKYKDEEISITVTGFSLGAALAVLNAMDIVAHKYNSPTGYPHKSCMVTAFTFGGPRVGNSGLRKLYEKLAGDHFHILRMRNAHDPIPKVPYLLGYYVHLGTELTVDSSKSTYLKWRFWFGKSSIIITVNGDQLSANSTGIIIAEDEDESDSDNSHSLTRLEKEERAMRGFFEADEWVSAHNMDVYLHSIAGVQENNGFNLEPHYHDMALVNKHLDRLKDEYGIPTNWWEDENRKNMVQMEDGSWVKK</sequence>
<dbReference type="CDD" id="cd00519">
    <property type="entry name" value="Lipase_3"/>
    <property type="match status" value="1"/>
</dbReference>
<organism evidence="7 8">
    <name type="scientific">Corchorus capsularis</name>
    <name type="common">Jute</name>
    <dbReference type="NCBI Taxonomy" id="210143"/>
    <lineage>
        <taxon>Eukaryota</taxon>
        <taxon>Viridiplantae</taxon>
        <taxon>Streptophyta</taxon>
        <taxon>Embryophyta</taxon>
        <taxon>Tracheophyta</taxon>
        <taxon>Spermatophyta</taxon>
        <taxon>Magnoliopsida</taxon>
        <taxon>eudicotyledons</taxon>
        <taxon>Gunneridae</taxon>
        <taxon>Pentapetalae</taxon>
        <taxon>rosids</taxon>
        <taxon>malvids</taxon>
        <taxon>Malvales</taxon>
        <taxon>Malvaceae</taxon>
        <taxon>Grewioideae</taxon>
        <taxon>Apeibeae</taxon>
        <taxon>Corchorus</taxon>
    </lineage>
</organism>
<dbReference type="OrthoDB" id="438440at2759"/>
<dbReference type="Proteomes" id="UP000188268">
    <property type="component" value="Unassembled WGS sequence"/>
</dbReference>
<feature type="domain" description="Fungal lipase-type" evidence="6">
    <location>
        <begin position="112"/>
        <end position="271"/>
    </location>
</feature>
<name>A0A1R3I0Z5_COCAP</name>
<dbReference type="InterPro" id="IPR002921">
    <property type="entry name" value="Fungal_lipase-type"/>
</dbReference>
<evidence type="ECO:0000256" key="3">
    <source>
        <dbReference type="ARBA" id="ARBA00022963"/>
    </source>
</evidence>
<gene>
    <name evidence="7" type="ORF">CCACVL1_15789</name>
</gene>
<evidence type="ECO:0000256" key="5">
    <source>
        <dbReference type="RuleBase" id="RU367093"/>
    </source>
</evidence>
<dbReference type="InterPro" id="IPR029058">
    <property type="entry name" value="AB_hydrolase_fold"/>
</dbReference>
<evidence type="ECO:0000313" key="8">
    <source>
        <dbReference type="Proteomes" id="UP000188268"/>
    </source>
</evidence>
<evidence type="ECO:0000256" key="4">
    <source>
        <dbReference type="ARBA" id="ARBA00023098"/>
    </source>
</evidence>
<accession>A0A1R3I0Z5</accession>
<dbReference type="InterPro" id="IPR033556">
    <property type="entry name" value="PLA"/>
</dbReference>
<proteinExistence type="inferred from homology"/>
<keyword evidence="4 5" id="KW-0443">Lipid metabolism</keyword>
<evidence type="ECO:0000259" key="6">
    <source>
        <dbReference type="Pfam" id="PF01764"/>
    </source>
</evidence>
<comment type="function">
    <text evidence="5">Acylhydrolase that catalyzes the hydrolysis of phospholipids at the sn-1 position.</text>
</comment>
<comment type="caution">
    <text evidence="7">The sequence shown here is derived from an EMBL/GenBank/DDBJ whole genome shotgun (WGS) entry which is preliminary data.</text>
</comment>
<dbReference type="PANTHER" id="PTHR31828">
    <property type="entry name" value="PHOSPHOLIPASE A1-IIGAMMA"/>
    <property type="match status" value="1"/>
</dbReference>
<keyword evidence="8" id="KW-1185">Reference proteome</keyword>
<reference evidence="7 8" key="1">
    <citation type="submission" date="2013-09" db="EMBL/GenBank/DDBJ databases">
        <title>Corchorus capsularis genome sequencing.</title>
        <authorList>
            <person name="Alam M."/>
            <person name="Haque M.S."/>
            <person name="Islam M.S."/>
            <person name="Emdad E.M."/>
            <person name="Islam M.M."/>
            <person name="Ahmed B."/>
            <person name="Halim A."/>
            <person name="Hossen Q.M.M."/>
            <person name="Hossain M.Z."/>
            <person name="Ahmed R."/>
            <person name="Khan M.M."/>
            <person name="Islam R."/>
            <person name="Rashid M.M."/>
            <person name="Khan S.A."/>
            <person name="Rahman M.S."/>
            <person name="Alam M."/>
        </authorList>
    </citation>
    <scope>NUCLEOTIDE SEQUENCE [LARGE SCALE GENOMIC DNA]</scope>
    <source>
        <strain evidence="8">cv. CVL-1</strain>
        <tissue evidence="7">Whole seedling</tissue>
    </source>
</reference>
<dbReference type="AlphaFoldDB" id="A0A1R3I0Z5"/>
<dbReference type="OMA" id="HEAQQMV"/>
<dbReference type="Gramene" id="OMO76265">
    <property type="protein sequence ID" value="OMO76265"/>
    <property type="gene ID" value="CCACVL1_15789"/>
</dbReference>